<name>A0A8B6M454_METTU</name>
<gene>
    <name evidence="2" type="ORF">MPC4_20011</name>
</gene>
<evidence type="ECO:0000313" key="2">
    <source>
        <dbReference type="EMBL" id="VTZ49801.1"/>
    </source>
</evidence>
<organism evidence="2 3">
    <name type="scientific">Methylocella tundrae</name>
    <dbReference type="NCBI Taxonomy" id="227605"/>
    <lineage>
        <taxon>Bacteria</taxon>
        <taxon>Pseudomonadati</taxon>
        <taxon>Pseudomonadota</taxon>
        <taxon>Alphaproteobacteria</taxon>
        <taxon>Hyphomicrobiales</taxon>
        <taxon>Beijerinckiaceae</taxon>
        <taxon>Methylocella</taxon>
    </lineage>
</organism>
<dbReference type="EMBL" id="CABFMQ020000076">
    <property type="protein sequence ID" value="VTZ49801.1"/>
    <property type="molecule type" value="Genomic_DNA"/>
</dbReference>
<dbReference type="AlphaFoldDB" id="A0A8B6M454"/>
<accession>A0A8B6M454</accession>
<evidence type="ECO:0000256" key="1">
    <source>
        <dbReference type="SAM" id="MobiDB-lite"/>
    </source>
</evidence>
<protein>
    <submittedName>
        <fullName evidence="2">Uncharacterized protein</fullName>
    </submittedName>
</protein>
<reference evidence="2 3" key="1">
    <citation type="submission" date="2019-05" db="EMBL/GenBank/DDBJ databases">
        <authorList>
            <person name="Farhan Ul Haque M."/>
        </authorList>
    </citation>
    <scope>NUCLEOTIDE SEQUENCE [LARGE SCALE GENOMIC DNA]</scope>
    <source>
        <strain evidence="2">2</strain>
    </source>
</reference>
<sequence>MAGQKQYVVEGKGLAERGTRNKGQSANSKIAARAKPRKFLRERTSKFKIRIDQELRAALSTEIVRRKGGRPSNAAAAGQRGAAPIIKSCNPCPLDALPTAFTEI</sequence>
<feature type="region of interest" description="Disordered" evidence="1">
    <location>
        <begin position="1"/>
        <end position="36"/>
    </location>
</feature>
<dbReference type="Proteomes" id="UP000485880">
    <property type="component" value="Unassembled WGS sequence"/>
</dbReference>
<evidence type="ECO:0000313" key="3">
    <source>
        <dbReference type="Proteomes" id="UP000485880"/>
    </source>
</evidence>
<proteinExistence type="predicted"/>
<comment type="caution">
    <text evidence="2">The sequence shown here is derived from an EMBL/GenBank/DDBJ whole genome shotgun (WGS) entry which is preliminary data.</text>
</comment>
<keyword evidence="3" id="KW-1185">Reference proteome</keyword>